<dbReference type="InterPro" id="IPR005835">
    <property type="entry name" value="NTP_transferase_dom"/>
</dbReference>
<accession>C0EBJ2</accession>
<dbReference type="GO" id="GO:0005978">
    <property type="term" value="P:glycogen biosynthetic process"/>
    <property type="evidence" value="ECO:0007669"/>
    <property type="project" value="UniProtKB-KW"/>
</dbReference>
<dbReference type="InterPro" id="IPR029044">
    <property type="entry name" value="Nucleotide-diphossugar_trans"/>
</dbReference>
<dbReference type="AlphaFoldDB" id="C0EBJ2"/>
<reference evidence="5 6" key="2">
    <citation type="submission" date="2009-02" db="EMBL/GenBank/DDBJ databases">
        <title>Draft genome sequence of Clostridium methylpentosum (DSM 5476).</title>
        <authorList>
            <person name="Sudarsanam P."/>
            <person name="Ley R."/>
            <person name="Guruge J."/>
            <person name="Turnbaugh P.J."/>
            <person name="Mahowald M."/>
            <person name="Liep D."/>
            <person name="Gordon J."/>
        </authorList>
    </citation>
    <scope>NUCLEOTIDE SEQUENCE [LARGE SCALE GENOMIC DNA]</scope>
    <source>
        <strain evidence="5 6">DSM 5476</strain>
    </source>
</reference>
<evidence type="ECO:0000256" key="2">
    <source>
        <dbReference type="ARBA" id="ARBA00023056"/>
    </source>
</evidence>
<dbReference type="EC" id="2.7.7.27" evidence="5"/>
<gene>
    <name evidence="5" type="primary">glgD</name>
    <name evidence="5" type="ORF">CLOSTMETH_01210</name>
</gene>
<dbReference type="HOGENOM" id="CLU_029499_14_0_9"/>
<dbReference type="InterPro" id="IPR011832">
    <property type="entry name" value="GlgDAde_trans"/>
</dbReference>
<keyword evidence="5" id="KW-0808">Transferase</keyword>
<feature type="domain" description="Glucose-1-phosphate adenylyltransferase/Bifunctional protein GlmU-like C-terminal hexapeptide" evidence="4">
    <location>
        <begin position="290"/>
        <end position="362"/>
    </location>
</feature>
<dbReference type="Gene3D" id="2.160.10.10">
    <property type="entry name" value="Hexapeptide repeat proteins"/>
    <property type="match status" value="1"/>
</dbReference>
<keyword evidence="5" id="KW-0548">Nucleotidyltransferase</keyword>
<dbReference type="PANTHER" id="PTHR43523">
    <property type="entry name" value="GLUCOSE-1-PHOSPHATE ADENYLYLTRANSFERASE-RELATED"/>
    <property type="match status" value="1"/>
</dbReference>
<dbReference type="GO" id="GO:0008878">
    <property type="term" value="F:glucose-1-phosphate adenylyltransferase activity"/>
    <property type="evidence" value="ECO:0007669"/>
    <property type="project" value="UniProtKB-EC"/>
</dbReference>
<dbReference type="CDD" id="cd04651">
    <property type="entry name" value="LbH_G1P_AT_C"/>
    <property type="match status" value="1"/>
</dbReference>
<feature type="domain" description="Nucleotidyl transferase" evidence="3">
    <location>
        <begin position="21"/>
        <end position="232"/>
    </location>
</feature>
<name>C0EBJ2_9FIRM</name>
<comment type="similarity">
    <text evidence="1">Belongs to the bacterial/plant glucose-1-phosphate adenylyltransferase family.</text>
</comment>
<evidence type="ECO:0000259" key="3">
    <source>
        <dbReference type="Pfam" id="PF00483"/>
    </source>
</evidence>
<keyword evidence="2" id="KW-0320">Glycogen biosynthesis</keyword>
<protein>
    <submittedName>
        <fullName evidence="5">Glucose-1-phosphate adenylyltransferase, GlgD subunit</fullName>
        <ecNumber evidence="5">2.7.7.27</ecNumber>
    </submittedName>
</protein>
<sequence length="375" mass="41613">MLQNDNKVMGIIFANMHDVALSSLTQHRTMASVPFGGRYRLIDFPLSNLVNAGITDVGLITKANYQSLMDHVGAGRAWDLARKTGGLHILPPYGDKNFGIYRGKMEALGSALGYLHGSSAKYILLSDCEIVANIDLGPFIERHAQTGADITMMYANSYLDNEEAKDSTIVNFDENGRLVEVMCSPDITGEFNYSMNILIVGREFLIKLINEAISKGEYSLDRDILQKKMKELKINGFFYDGFVRRIGSMKGYYQANIDLLSESVREQLFTKERPVYTKIRDEAPVRYGLQSSAKNCFIADGCIIEGEVENSIIFRGVKIAKGASVKNCILMQGTEVGEKADLQYAMTDKNVVVSNYRTVIGTSTYPAYIAKGTTI</sequence>
<dbReference type="EMBL" id="ACEC01000042">
    <property type="protein sequence ID" value="EEG31178.1"/>
    <property type="molecule type" value="Genomic_DNA"/>
</dbReference>
<dbReference type="InterPro" id="IPR056818">
    <property type="entry name" value="GlmU/GlgC-like_hexapep"/>
</dbReference>
<dbReference type="InterPro" id="IPR011004">
    <property type="entry name" value="Trimer_LpxA-like_sf"/>
</dbReference>
<dbReference type="NCBIfam" id="TIGR02092">
    <property type="entry name" value="glgD"/>
    <property type="match status" value="1"/>
</dbReference>
<keyword evidence="6" id="KW-1185">Reference proteome</keyword>
<comment type="caution">
    <text evidence="5">The sequence shown here is derived from an EMBL/GenBank/DDBJ whole genome shotgun (WGS) entry which is preliminary data.</text>
</comment>
<evidence type="ECO:0000313" key="5">
    <source>
        <dbReference type="EMBL" id="EEG31178.1"/>
    </source>
</evidence>
<evidence type="ECO:0000313" key="6">
    <source>
        <dbReference type="Proteomes" id="UP000003340"/>
    </source>
</evidence>
<dbReference type="InterPro" id="IPR011831">
    <property type="entry name" value="ADP-Glc_PPase"/>
</dbReference>
<reference evidence="5 6" key="1">
    <citation type="submission" date="2009-01" db="EMBL/GenBank/DDBJ databases">
        <authorList>
            <person name="Fulton L."/>
            <person name="Clifton S."/>
            <person name="Fulton B."/>
            <person name="Xu J."/>
            <person name="Minx P."/>
            <person name="Pepin K.H."/>
            <person name="Johnson M."/>
            <person name="Bhonagiri V."/>
            <person name="Nash W.E."/>
            <person name="Mardis E.R."/>
            <person name="Wilson R.K."/>
        </authorList>
    </citation>
    <scope>NUCLEOTIDE SEQUENCE [LARGE SCALE GENOMIC DNA]</scope>
    <source>
        <strain evidence="5 6">DSM 5476</strain>
    </source>
</reference>
<dbReference type="SUPFAM" id="SSF51161">
    <property type="entry name" value="Trimeric LpxA-like enzymes"/>
    <property type="match status" value="1"/>
</dbReference>
<dbReference type="Pfam" id="PF00483">
    <property type="entry name" value="NTP_transferase"/>
    <property type="match status" value="1"/>
</dbReference>
<dbReference type="PANTHER" id="PTHR43523:SF6">
    <property type="entry name" value="GLYCOGEN BIOSYNTHESIS PROTEIN GLGD"/>
    <property type="match status" value="1"/>
</dbReference>
<evidence type="ECO:0000256" key="1">
    <source>
        <dbReference type="ARBA" id="ARBA00010443"/>
    </source>
</evidence>
<dbReference type="Proteomes" id="UP000003340">
    <property type="component" value="Unassembled WGS sequence"/>
</dbReference>
<proteinExistence type="inferred from homology"/>
<dbReference type="eggNOG" id="COG0448">
    <property type="taxonomic scope" value="Bacteria"/>
</dbReference>
<dbReference type="STRING" id="537013.CLOSTMETH_01210"/>
<organism evidence="5 6">
    <name type="scientific">[Clostridium] methylpentosum DSM 5476</name>
    <dbReference type="NCBI Taxonomy" id="537013"/>
    <lineage>
        <taxon>Bacteria</taxon>
        <taxon>Bacillati</taxon>
        <taxon>Bacillota</taxon>
        <taxon>Clostridia</taxon>
        <taxon>Eubacteriales</taxon>
        <taxon>Oscillospiraceae</taxon>
        <taxon>Oscillospiraceae incertae sedis</taxon>
    </lineage>
</organism>
<dbReference type="CDD" id="cd02508">
    <property type="entry name" value="ADP_Glucose_PP"/>
    <property type="match status" value="1"/>
</dbReference>
<dbReference type="SUPFAM" id="SSF53448">
    <property type="entry name" value="Nucleotide-diphospho-sugar transferases"/>
    <property type="match status" value="1"/>
</dbReference>
<evidence type="ECO:0000259" key="4">
    <source>
        <dbReference type="Pfam" id="PF24894"/>
    </source>
</evidence>
<dbReference type="Pfam" id="PF24894">
    <property type="entry name" value="Hexapep_GlmU"/>
    <property type="match status" value="1"/>
</dbReference>
<dbReference type="Gene3D" id="3.90.550.10">
    <property type="entry name" value="Spore Coat Polysaccharide Biosynthesis Protein SpsA, Chain A"/>
    <property type="match status" value="1"/>
</dbReference>